<evidence type="ECO:0000256" key="6">
    <source>
        <dbReference type="PROSITE-ProRule" id="PRU00221"/>
    </source>
</evidence>
<dbReference type="SMART" id="SM00320">
    <property type="entry name" value="WD40"/>
    <property type="match status" value="6"/>
</dbReference>
<dbReference type="InterPro" id="IPR006595">
    <property type="entry name" value="CTLH_C"/>
</dbReference>
<dbReference type="InterPro" id="IPR036322">
    <property type="entry name" value="WD40_repeat_dom_sf"/>
</dbReference>
<keyword evidence="10" id="KW-1185">Reference proteome</keyword>
<evidence type="ECO:0000313" key="9">
    <source>
        <dbReference type="EMBL" id="OKP12343.1"/>
    </source>
</evidence>
<dbReference type="EMBL" id="MNBE01000228">
    <property type="protein sequence ID" value="OKP12343.1"/>
    <property type="molecule type" value="Genomic_DNA"/>
</dbReference>
<dbReference type="PROSITE" id="PS50082">
    <property type="entry name" value="WD_REPEATS_2"/>
    <property type="match status" value="3"/>
</dbReference>
<dbReference type="PROSITE" id="PS50897">
    <property type="entry name" value="CTLH"/>
    <property type="match status" value="1"/>
</dbReference>
<dbReference type="SUPFAM" id="SSF50978">
    <property type="entry name" value="WD40 repeat-like"/>
    <property type="match status" value="1"/>
</dbReference>
<dbReference type="GO" id="GO:0043161">
    <property type="term" value="P:proteasome-mediated ubiquitin-dependent protein catabolic process"/>
    <property type="evidence" value="ECO:0007669"/>
    <property type="project" value="TreeGrafter"/>
</dbReference>
<feature type="repeat" description="WD" evidence="6">
    <location>
        <begin position="506"/>
        <end position="530"/>
    </location>
</feature>
<dbReference type="Gene3D" id="2.130.10.10">
    <property type="entry name" value="YVTN repeat-like/Quinoprotein amine dehydrogenase"/>
    <property type="match status" value="1"/>
</dbReference>
<dbReference type="STRING" id="1316194.A0A1Q5UIQ9"/>
<protein>
    <recommendedName>
        <fullName evidence="3">Protein FYV10</fullName>
    </recommendedName>
    <alternativeName>
        <fullName evidence="2">Protein fyv10</fullName>
    </alternativeName>
</protein>
<accession>A0A1Q5UIQ9</accession>
<name>A0A1Q5UIQ9_9EURO</name>
<dbReference type="PANTHER" id="PTHR22838:SF0">
    <property type="entry name" value="WD REPEAT-CONTAINING PROTEIN 26"/>
    <property type="match status" value="1"/>
</dbReference>
<evidence type="ECO:0000256" key="7">
    <source>
        <dbReference type="SAM" id="MobiDB-lite"/>
    </source>
</evidence>
<evidence type="ECO:0000256" key="2">
    <source>
        <dbReference type="ARBA" id="ARBA00017917"/>
    </source>
</evidence>
<proteinExistence type="predicted"/>
<gene>
    <name evidence="9" type="ORF">PENSUB_2079</name>
</gene>
<dbReference type="InterPro" id="IPR006594">
    <property type="entry name" value="LisH"/>
</dbReference>
<dbReference type="InterPro" id="IPR051350">
    <property type="entry name" value="WD_repeat-ST_regulator"/>
</dbReference>
<reference evidence="9 10" key="1">
    <citation type="submission" date="2016-10" db="EMBL/GenBank/DDBJ databases">
        <title>Genome sequence of the ascomycete fungus Penicillium subrubescens.</title>
        <authorList>
            <person name="De Vries R.P."/>
            <person name="Peng M."/>
            <person name="Dilokpimol A."/>
            <person name="Hilden K."/>
            <person name="Makela M.R."/>
            <person name="Grigoriev I."/>
            <person name="Riley R."/>
            <person name="Granchi Z."/>
        </authorList>
    </citation>
    <scope>NUCLEOTIDE SEQUENCE [LARGE SCALE GENOMIC DNA]</scope>
    <source>
        <strain evidence="9 10">CBS 132785</strain>
    </source>
</reference>
<dbReference type="InterPro" id="IPR015943">
    <property type="entry name" value="WD40/YVTN_repeat-like_dom_sf"/>
</dbReference>
<dbReference type="InterPro" id="IPR001680">
    <property type="entry name" value="WD40_rpt"/>
</dbReference>
<feature type="region of interest" description="Disordered" evidence="7">
    <location>
        <begin position="1"/>
        <end position="43"/>
    </location>
</feature>
<comment type="function">
    <text evidence="1">Involved in the proteasome-dependent degradation of fructose-1,6-bisphosphatase.</text>
</comment>
<dbReference type="PROSITE" id="PS50896">
    <property type="entry name" value="LISH"/>
    <property type="match status" value="1"/>
</dbReference>
<dbReference type="CDD" id="cd00200">
    <property type="entry name" value="WD40"/>
    <property type="match status" value="1"/>
</dbReference>
<dbReference type="GO" id="GO:0034657">
    <property type="term" value="C:GID complex"/>
    <property type="evidence" value="ECO:0007669"/>
    <property type="project" value="TreeGrafter"/>
</dbReference>
<evidence type="ECO:0000313" key="10">
    <source>
        <dbReference type="Proteomes" id="UP000186955"/>
    </source>
</evidence>
<evidence type="ECO:0000256" key="3">
    <source>
        <dbReference type="ARBA" id="ARBA00018741"/>
    </source>
</evidence>
<evidence type="ECO:0000259" key="8">
    <source>
        <dbReference type="PROSITE" id="PS50897"/>
    </source>
</evidence>
<dbReference type="Pfam" id="PF23627">
    <property type="entry name" value="LisH_WDR26"/>
    <property type="match status" value="1"/>
</dbReference>
<dbReference type="PANTHER" id="PTHR22838">
    <property type="entry name" value="WD REPEAT PROTEIN 26-RELATED"/>
    <property type="match status" value="1"/>
</dbReference>
<feature type="repeat" description="WD" evidence="6">
    <location>
        <begin position="319"/>
        <end position="360"/>
    </location>
</feature>
<dbReference type="Proteomes" id="UP000186955">
    <property type="component" value="Unassembled WGS sequence"/>
</dbReference>
<dbReference type="InterPro" id="IPR019775">
    <property type="entry name" value="WD40_repeat_CS"/>
</dbReference>
<keyword evidence="5" id="KW-0677">Repeat</keyword>
<dbReference type="SMART" id="SM00668">
    <property type="entry name" value="CTLH"/>
    <property type="match status" value="1"/>
</dbReference>
<comment type="caution">
    <text evidence="9">The sequence shown here is derived from an EMBL/GenBank/DDBJ whole genome shotgun (WGS) entry which is preliminary data.</text>
</comment>
<organism evidence="9 10">
    <name type="scientific">Penicillium subrubescens</name>
    <dbReference type="NCBI Taxonomy" id="1316194"/>
    <lineage>
        <taxon>Eukaryota</taxon>
        <taxon>Fungi</taxon>
        <taxon>Dikarya</taxon>
        <taxon>Ascomycota</taxon>
        <taxon>Pezizomycotina</taxon>
        <taxon>Eurotiomycetes</taxon>
        <taxon>Eurotiomycetidae</taxon>
        <taxon>Eurotiales</taxon>
        <taxon>Aspergillaceae</taxon>
        <taxon>Penicillium</taxon>
    </lineage>
</organism>
<sequence length="563" mass="62250">MRPNGLSSTNGFSQASYGSTSRKASLNGQQTTSANGESQSNGATKALTSSYFGHNREEVTRILIQSLYELGYNSAASTLSSESGYQLETPGVATFRSAVLDGRWFEAERILIQSFRNMAPKNGQKGSSEETLVLAEDADRSEMLFYLRQQKFLELLEARELGSALVVLRQELTPLNYDVDRLHALSSLLMCPTEMLHEQAGWDGPISSSRERLLADLSKSISPSVMIPQHRLAILLDYVKQGQISNCLYHNTAEPPSLYSDHMCDRSDFPLDVSANLNQHNDEVWHCGFSHDGTKLVTAGQDRSVLIYDTSTFSVIHRLNGHSDGVAFACWSPDDSKLITCSQDRTARVWNAETGRCLLTIDHHCHPVTAAGWAPDSESFVTSSFDASSGLCHWSMRGSPLHTWKGGFRTQDCAISPDGRRLVAADTDSKLHVFDFRTYEEDYCLSFPSKPTSVVISRDSKHMLINLAEGEIQLIDMDTTAVVRRFKGYKQGSYVIRSTFGGAAENFVVSGSEDSRIYIWHKDNGTLVETLEAHTKGCVNSISWSPTNPGMFVSAGDDKAVRM</sequence>
<dbReference type="Pfam" id="PF00400">
    <property type="entry name" value="WD40"/>
    <property type="match status" value="5"/>
</dbReference>
<keyword evidence="4 6" id="KW-0853">WD repeat</keyword>
<dbReference type="AlphaFoldDB" id="A0A1Q5UIQ9"/>
<evidence type="ECO:0000256" key="4">
    <source>
        <dbReference type="ARBA" id="ARBA00022574"/>
    </source>
</evidence>
<dbReference type="PROSITE" id="PS00678">
    <property type="entry name" value="WD_REPEATS_1"/>
    <property type="match status" value="1"/>
</dbReference>
<feature type="repeat" description="WD" evidence="6">
    <location>
        <begin position="277"/>
        <end position="318"/>
    </location>
</feature>
<feature type="domain" description="CTLH" evidence="8">
    <location>
        <begin position="88"/>
        <end position="163"/>
    </location>
</feature>
<evidence type="ECO:0000256" key="1">
    <source>
        <dbReference type="ARBA" id="ARBA00002343"/>
    </source>
</evidence>
<evidence type="ECO:0000256" key="5">
    <source>
        <dbReference type="ARBA" id="ARBA00022737"/>
    </source>
</evidence>
<dbReference type="PROSITE" id="PS50294">
    <property type="entry name" value="WD_REPEATS_REGION"/>
    <property type="match status" value="2"/>
</dbReference>